<proteinExistence type="predicted"/>
<dbReference type="GeneID" id="14923864"/>
<dbReference type="InterPro" id="IPR001841">
    <property type="entry name" value="Znf_RING"/>
</dbReference>
<dbReference type="OMA" id="RFNSIEP"/>
<sequence length="530" mass="60323">MYRLKVGVFGHQSSLPNNIAYDEKRQRIMEYRTDSPGDAADGGSAGDDASKPSYRDILRKSRSEKEKLSEEEEGKPAGDEDVVRVSVGNPFIEVIKGVVHLYKDPTTTTAAKRGQLPPKWTLIVAVLAVPSWMAVADFCQFVAPYQKLIARMRVVTYTEKVPGRYAVLLEFRQQVMADQFYLEYNGKMYNSMESEECRVGFVKSVEFVDGSSMEPILPPCGTNELPTCPVCLDRLDTSVTGILTTVCNHTFHCLCLSKWRDSSCPSESLWICLICGHIGCGRYKGGHANNHWLETQHTYALELESQRVWDYAGDNYVHRLIQSKADGKLVELPGPETQIDEEIKEGILESKRTAVAMEYTYLLTSQLESQRQFWEHQLQVVESQKGEKVQHLEHELKKEKEEKQGLLASINELNQTQHKSKKKITQLEKKISQYQRDVKELKQYNETLTHHQAEWKEQAQKAAEALRTQSAATETRIKELEEQVRDLMFFIDAKNKIEDSGEELKEGSLLITEKPSPTRRGARGGKKRGK</sequence>
<dbReference type="RefSeq" id="XP_004351678.1">
    <property type="nucleotide sequence ID" value="XM_004351626.1"/>
</dbReference>
<organism evidence="9 10">
    <name type="scientific">Acanthamoeba castellanii (strain ATCC 30010 / Neff)</name>
    <dbReference type="NCBI Taxonomy" id="1257118"/>
    <lineage>
        <taxon>Eukaryota</taxon>
        <taxon>Amoebozoa</taxon>
        <taxon>Discosea</taxon>
        <taxon>Longamoebia</taxon>
        <taxon>Centramoebida</taxon>
        <taxon>Acanthamoebidae</taxon>
        <taxon>Acanthamoeba</taxon>
    </lineage>
</organism>
<evidence type="ECO:0000313" key="10">
    <source>
        <dbReference type="Proteomes" id="UP000011083"/>
    </source>
</evidence>
<evidence type="ECO:0000313" key="9">
    <source>
        <dbReference type="EMBL" id="ELR22901.1"/>
    </source>
</evidence>
<evidence type="ECO:0000256" key="2">
    <source>
        <dbReference type="ARBA" id="ARBA00022771"/>
    </source>
</evidence>
<feature type="compositionally biased region" description="Basic and acidic residues" evidence="6">
    <location>
        <begin position="48"/>
        <end position="80"/>
    </location>
</feature>
<keyword evidence="2 4" id="KW-0863">Zinc-finger</keyword>
<feature type="domain" description="UBP-type" evidence="8">
    <location>
        <begin position="226"/>
        <end position="336"/>
    </location>
</feature>
<keyword evidence="5" id="KW-0175">Coiled coil</keyword>
<feature type="region of interest" description="Disordered" evidence="6">
    <location>
        <begin position="500"/>
        <end position="530"/>
    </location>
</feature>
<dbReference type="EMBL" id="KB007869">
    <property type="protein sequence ID" value="ELR22901.1"/>
    <property type="molecule type" value="Genomic_DNA"/>
</dbReference>
<protein>
    <submittedName>
        <fullName evidence="9">BRCA1associated protein 2 subfamily protein</fullName>
    </submittedName>
</protein>
<dbReference type="Gene3D" id="1.10.287.1490">
    <property type="match status" value="1"/>
</dbReference>
<dbReference type="GO" id="GO:0008270">
    <property type="term" value="F:zinc ion binding"/>
    <property type="evidence" value="ECO:0007669"/>
    <property type="project" value="UniProtKB-KW"/>
</dbReference>
<dbReference type="Pfam" id="PF07576">
    <property type="entry name" value="BRAP2"/>
    <property type="match status" value="1"/>
</dbReference>
<reference evidence="9 10" key="1">
    <citation type="journal article" date="2013" name="Genome Biol.">
        <title>Genome of Acanthamoeba castellanii highlights extensive lateral gene transfer and early evolution of tyrosine kinase signaling.</title>
        <authorList>
            <person name="Clarke M."/>
            <person name="Lohan A.J."/>
            <person name="Liu B."/>
            <person name="Lagkouvardos I."/>
            <person name="Roy S."/>
            <person name="Zafar N."/>
            <person name="Bertelli C."/>
            <person name="Schilde C."/>
            <person name="Kianianmomeni A."/>
            <person name="Burglin T.R."/>
            <person name="Frech C."/>
            <person name="Turcotte B."/>
            <person name="Kopec K.O."/>
            <person name="Synnott J.M."/>
            <person name="Choo C."/>
            <person name="Paponov I."/>
            <person name="Finkler A."/>
            <person name="Soon Heng Tan C."/>
            <person name="Hutchins A.P."/>
            <person name="Weinmeier T."/>
            <person name="Rattei T."/>
            <person name="Chu J.S."/>
            <person name="Gimenez G."/>
            <person name="Irimia M."/>
            <person name="Rigden D.J."/>
            <person name="Fitzpatrick D.A."/>
            <person name="Lorenzo-Morales J."/>
            <person name="Bateman A."/>
            <person name="Chiu C.H."/>
            <person name="Tang P."/>
            <person name="Hegemann P."/>
            <person name="Fromm H."/>
            <person name="Raoult D."/>
            <person name="Greub G."/>
            <person name="Miranda-Saavedra D."/>
            <person name="Chen N."/>
            <person name="Nash P."/>
            <person name="Ginger M.L."/>
            <person name="Horn M."/>
            <person name="Schaap P."/>
            <person name="Caler L."/>
            <person name="Loftus B."/>
        </authorList>
    </citation>
    <scope>NUCLEOTIDE SEQUENCE [LARGE SCALE GENOMIC DNA]</scope>
    <source>
        <strain evidence="9 10">Neff</strain>
    </source>
</reference>
<dbReference type="AlphaFoldDB" id="L8HER1"/>
<feature type="region of interest" description="Disordered" evidence="6">
    <location>
        <begin position="30"/>
        <end position="80"/>
    </location>
</feature>
<dbReference type="GO" id="GO:0007265">
    <property type="term" value="P:Ras protein signal transduction"/>
    <property type="evidence" value="ECO:0007669"/>
    <property type="project" value="TreeGrafter"/>
</dbReference>
<evidence type="ECO:0000256" key="1">
    <source>
        <dbReference type="ARBA" id="ARBA00022723"/>
    </source>
</evidence>
<dbReference type="InterPro" id="IPR047243">
    <property type="entry name" value="RING-H2_BRAP2"/>
</dbReference>
<dbReference type="SMART" id="SM00184">
    <property type="entry name" value="RING"/>
    <property type="match status" value="1"/>
</dbReference>
<dbReference type="KEGG" id="acan:ACA1_398870"/>
<dbReference type="Pfam" id="PF02148">
    <property type="entry name" value="zf-UBP"/>
    <property type="match status" value="1"/>
</dbReference>
<evidence type="ECO:0000259" key="7">
    <source>
        <dbReference type="PROSITE" id="PS50089"/>
    </source>
</evidence>
<gene>
    <name evidence="9" type="ORF">ACA1_398870</name>
</gene>
<evidence type="ECO:0000256" key="3">
    <source>
        <dbReference type="ARBA" id="ARBA00022833"/>
    </source>
</evidence>
<keyword evidence="3" id="KW-0862">Zinc</keyword>
<dbReference type="InterPro" id="IPR013083">
    <property type="entry name" value="Znf_RING/FYVE/PHD"/>
</dbReference>
<name>L8HER1_ACACF</name>
<dbReference type="PANTHER" id="PTHR24007">
    <property type="entry name" value="BRCA1-ASSOCIATED PROTEIN"/>
    <property type="match status" value="1"/>
</dbReference>
<dbReference type="VEuPathDB" id="AmoebaDB:ACA1_398870"/>
<dbReference type="PROSITE" id="PS50089">
    <property type="entry name" value="ZF_RING_2"/>
    <property type="match status" value="1"/>
</dbReference>
<dbReference type="Gene3D" id="3.30.40.10">
    <property type="entry name" value="Zinc/RING finger domain, C3HC4 (zinc finger)"/>
    <property type="match status" value="1"/>
</dbReference>
<feature type="compositionally biased region" description="Basic residues" evidence="6">
    <location>
        <begin position="520"/>
        <end position="530"/>
    </location>
</feature>
<dbReference type="OrthoDB" id="273556at2759"/>
<keyword evidence="1" id="KW-0479">Metal-binding</keyword>
<feature type="coiled-coil region" evidence="5">
    <location>
        <begin position="382"/>
        <end position="483"/>
    </location>
</feature>
<dbReference type="CDD" id="cd16457">
    <property type="entry name" value="RING-H2_BRAP2"/>
    <property type="match status" value="1"/>
</dbReference>
<evidence type="ECO:0000259" key="8">
    <source>
        <dbReference type="PROSITE" id="PS50271"/>
    </source>
</evidence>
<keyword evidence="10" id="KW-1185">Reference proteome</keyword>
<dbReference type="SUPFAM" id="SSF57850">
    <property type="entry name" value="RING/U-box"/>
    <property type="match status" value="1"/>
</dbReference>
<dbReference type="GO" id="GO:0016567">
    <property type="term" value="P:protein ubiquitination"/>
    <property type="evidence" value="ECO:0007669"/>
    <property type="project" value="TreeGrafter"/>
</dbReference>
<dbReference type="GO" id="GO:0061630">
    <property type="term" value="F:ubiquitin protein ligase activity"/>
    <property type="evidence" value="ECO:0007669"/>
    <property type="project" value="TreeGrafter"/>
</dbReference>
<dbReference type="Proteomes" id="UP000011083">
    <property type="component" value="Unassembled WGS sequence"/>
</dbReference>
<accession>L8HER1</accession>
<dbReference type="STRING" id="1257118.L8HER1"/>
<dbReference type="InterPro" id="IPR001607">
    <property type="entry name" value="Znf_UBP"/>
</dbReference>
<dbReference type="SMART" id="SM00290">
    <property type="entry name" value="ZnF_UBP"/>
    <property type="match status" value="1"/>
</dbReference>
<evidence type="ECO:0000256" key="4">
    <source>
        <dbReference type="PROSITE-ProRule" id="PRU00502"/>
    </source>
</evidence>
<dbReference type="CDD" id="cd12437">
    <property type="entry name" value="RRM_BRAP2_like"/>
    <property type="match status" value="1"/>
</dbReference>
<dbReference type="GO" id="GO:0005737">
    <property type="term" value="C:cytoplasm"/>
    <property type="evidence" value="ECO:0007669"/>
    <property type="project" value="TreeGrafter"/>
</dbReference>
<evidence type="ECO:0000256" key="6">
    <source>
        <dbReference type="SAM" id="MobiDB-lite"/>
    </source>
</evidence>
<dbReference type="PANTHER" id="PTHR24007:SF7">
    <property type="entry name" value="BRCA1-ASSOCIATED PROTEIN"/>
    <property type="match status" value="1"/>
</dbReference>
<dbReference type="InterPro" id="IPR011422">
    <property type="entry name" value="BRAP2/ETP1_RRM"/>
</dbReference>
<evidence type="ECO:0000256" key="5">
    <source>
        <dbReference type="SAM" id="Coils"/>
    </source>
</evidence>
<feature type="domain" description="RING-type" evidence="7">
    <location>
        <begin position="228"/>
        <end position="265"/>
    </location>
</feature>
<dbReference type="PROSITE" id="PS50271">
    <property type="entry name" value="ZF_UBP"/>
    <property type="match status" value="1"/>
</dbReference>